<evidence type="ECO:0000256" key="1">
    <source>
        <dbReference type="SAM" id="MobiDB-lite"/>
    </source>
</evidence>
<accession>I1HJZ6</accession>
<protein>
    <recommendedName>
        <fullName evidence="2">Calmodulin-binding domain-containing protein</fullName>
    </recommendedName>
</protein>
<dbReference type="OMA" id="PTESMTC"/>
<evidence type="ECO:0000313" key="4">
    <source>
        <dbReference type="EnsemblPlants" id="KQK06567"/>
    </source>
</evidence>
<evidence type="ECO:0000313" key="5">
    <source>
        <dbReference type="Proteomes" id="UP000008810"/>
    </source>
</evidence>
<dbReference type="GeneID" id="100843646"/>
<dbReference type="Proteomes" id="UP000008810">
    <property type="component" value="Chromosome 2"/>
</dbReference>
<dbReference type="SMART" id="SM01054">
    <property type="entry name" value="CaM_binding"/>
    <property type="match status" value="1"/>
</dbReference>
<dbReference type="OrthoDB" id="1304871at2759"/>
<feature type="region of interest" description="Disordered" evidence="1">
    <location>
        <begin position="1"/>
        <end position="79"/>
    </location>
</feature>
<dbReference type="EnsemblPlants" id="KQK06567">
    <property type="protein sequence ID" value="KQK06567"/>
    <property type="gene ID" value="BRADI_2g27020v3"/>
</dbReference>
<feature type="domain" description="Calmodulin-binding" evidence="2">
    <location>
        <begin position="938"/>
        <end position="1049"/>
    </location>
</feature>
<dbReference type="HOGENOM" id="CLU_314081_0_0_1"/>
<organism evidence="3">
    <name type="scientific">Brachypodium distachyon</name>
    <name type="common">Purple false brome</name>
    <name type="synonym">Trachynia distachya</name>
    <dbReference type="NCBI Taxonomy" id="15368"/>
    <lineage>
        <taxon>Eukaryota</taxon>
        <taxon>Viridiplantae</taxon>
        <taxon>Streptophyta</taxon>
        <taxon>Embryophyta</taxon>
        <taxon>Tracheophyta</taxon>
        <taxon>Spermatophyta</taxon>
        <taxon>Magnoliopsida</taxon>
        <taxon>Liliopsida</taxon>
        <taxon>Poales</taxon>
        <taxon>Poaceae</taxon>
        <taxon>BOP clade</taxon>
        <taxon>Pooideae</taxon>
        <taxon>Stipodae</taxon>
        <taxon>Brachypodieae</taxon>
        <taxon>Brachypodium</taxon>
    </lineage>
</organism>
<dbReference type="GO" id="GO:0005516">
    <property type="term" value="F:calmodulin binding"/>
    <property type="evidence" value="ECO:0007669"/>
    <property type="project" value="InterPro"/>
</dbReference>
<dbReference type="KEGG" id="bdi:100843646"/>
<dbReference type="InterPro" id="IPR044681">
    <property type="entry name" value="PICBP-like"/>
</dbReference>
<dbReference type="STRING" id="15368.I1HJZ6"/>
<dbReference type="RefSeq" id="XP_003566307.1">
    <property type="nucleotide sequence ID" value="XM_003566259.4"/>
</dbReference>
<name>I1HJZ6_BRADI</name>
<evidence type="ECO:0000313" key="3">
    <source>
        <dbReference type="EMBL" id="KQK06567.1"/>
    </source>
</evidence>
<sequence>MVRSKEVPKKPKDPLLTPPSKPRGFRDDGFSGSLPRNRGGTAMSPAPASVPNYMRATSSSGAKAGPRGAGVPSSATPTRRRPIRVATRGKVLFPAAAAAPPGMGRATCSSTMKDAKFPSALDLAPGATDAEGPAAMRVCPYTYCSLNGHTHAPAVPLRSFLASRRRLIKTQQSMKHKGVSAFRKGTGQQRPEEKTAARGVAKAAPSVDDEALGDFFVEVYTGPRLSSDMSCSDMSLDEMDATVKRMEFVVFDRCCGDEDNEKGGDLAVRGDGERRLDERLGVCGDTSSECSDVGISGNLVEELPWMRYQGYECDSLDDVSEEQGAIHDEQEGEDEESTSGEFSDEHEDEVGEESESKDETSILDLPCEPGIIMEEEGVDCRVEASKYGEGTNEGNIILDPLEASTGQETQNPADSEECISEVAHKMEVASEQACIVCTMEVCKEQEGRDEDDILGEVCQGDTYDEQGTSQEKLSEGVCELEIPEYGAAQRVENVREGTVESSADQEEKDDETNMDSASKLEVTEKQNMKDDDESEIRISETVSNVECKGDFFEEEVTSKTVLECEVSDSSAIGSPDVEILAQQTECGFEQDVRTVEDAFEQHDIPADNTVDGTKDIQNGLTACKSEDASEESGIAGESSQGSNSICVDAAAQIEPDITKCAPDFSSEESSIVEESCQSDKAAYVKDGAQIEPEFATCQLEDASKESIITEETVRDDNSSYLGEGTQMQLGIGASELEGTSEESGIAHEIGEYGSSAYASDDAQSDSGITTCELEDVSEGPVAVQDYSCADVSGGSQNESELTPCDLVDASKGCDITQEAIQDENAADVNDDAQKESEIIACESEPAPEELDITQEGDEGDYTAGVCAGALKESEIITCEPANTCEEVSINEKVDLSSIGQNREHNYDISATDGHVEPQNLPAEDTVAKESSVDDICVAFSGMNLKGDVFLDPTESEISPRNRLIIARRRRTPEEDEYMRGFNPRAPNFLPLELDPDSEKVDLKHQTAEDRKNAEEWMIDYALRRAVNNLGPARKKKVELLVQAFETVLPHDEDEKKSITPTRSIQACN</sequence>
<dbReference type="EMBL" id="CM000881">
    <property type="protein sequence ID" value="KQK06567.1"/>
    <property type="molecule type" value="Genomic_DNA"/>
</dbReference>
<dbReference type="eggNOG" id="ENOG502R96Y">
    <property type="taxonomic scope" value="Eukaryota"/>
</dbReference>
<dbReference type="InterPro" id="IPR012417">
    <property type="entry name" value="CaM-bd_dom_pln"/>
</dbReference>
<feature type="compositionally biased region" description="Acidic residues" evidence="1">
    <location>
        <begin position="503"/>
        <end position="513"/>
    </location>
</feature>
<feature type="region of interest" description="Disordered" evidence="1">
    <location>
        <begin position="320"/>
        <end position="364"/>
    </location>
</feature>
<feature type="compositionally biased region" description="Acidic residues" evidence="1">
    <location>
        <begin position="330"/>
        <end position="356"/>
    </location>
</feature>
<dbReference type="PANTHER" id="PTHR33923">
    <property type="entry name" value="CALMODULIN-BINDING PROTEIN-RELATED"/>
    <property type="match status" value="1"/>
</dbReference>
<dbReference type="AlphaFoldDB" id="I1HJZ6"/>
<gene>
    <name evidence="4" type="primary">LOC100843646</name>
    <name evidence="3" type="ORF">BRADI_2g27020v3</name>
</gene>
<feature type="compositionally biased region" description="Basic and acidic residues" evidence="1">
    <location>
        <begin position="1"/>
        <end position="13"/>
    </location>
</feature>
<dbReference type="Pfam" id="PF07839">
    <property type="entry name" value="CaM_binding"/>
    <property type="match status" value="1"/>
</dbReference>
<feature type="region of interest" description="Disordered" evidence="1">
    <location>
        <begin position="172"/>
        <end position="203"/>
    </location>
</feature>
<evidence type="ECO:0000259" key="2">
    <source>
        <dbReference type="SMART" id="SM01054"/>
    </source>
</evidence>
<dbReference type="PANTHER" id="PTHR33923:SF13">
    <property type="entry name" value="PLANT CALMODULIN-BINDING PROTEIN-RELATED"/>
    <property type="match status" value="1"/>
</dbReference>
<keyword evidence="5" id="KW-1185">Reference proteome</keyword>
<reference evidence="3" key="2">
    <citation type="submission" date="2017-06" db="EMBL/GenBank/DDBJ databases">
        <title>WGS assembly of Brachypodium distachyon.</title>
        <authorList>
            <consortium name="The International Brachypodium Initiative"/>
            <person name="Lucas S."/>
            <person name="Harmon-Smith M."/>
            <person name="Lail K."/>
            <person name="Tice H."/>
            <person name="Grimwood J."/>
            <person name="Bruce D."/>
            <person name="Barry K."/>
            <person name="Shu S."/>
            <person name="Lindquist E."/>
            <person name="Wang M."/>
            <person name="Pitluck S."/>
            <person name="Vogel J.P."/>
            <person name="Garvin D.F."/>
            <person name="Mockler T.C."/>
            <person name="Schmutz J."/>
            <person name="Rokhsar D."/>
            <person name="Bevan M.W."/>
        </authorList>
    </citation>
    <scope>NUCLEOTIDE SEQUENCE</scope>
    <source>
        <strain evidence="3">Bd21</strain>
    </source>
</reference>
<dbReference type="Gramene" id="KQK06567">
    <property type="protein sequence ID" value="KQK06567"/>
    <property type="gene ID" value="BRADI_2g27020v3"/>
</dbReference>
<proteinExistence type="predicted"/>
<reference evidence="4" key="3">
    <citation type="submission" date="2018-08" db="UniProtKB">
        <authorList>
            <consortium name="EnsemblPlants"/>
        </authorList>
    </citation>
    <scope>IDENTIFICATION</scope>
    <source>
        <strain evidence="4">cv. Bd21</strain>
    </source>
</reference>
<reference evidence="3 4" key="1">
    <citation type="journal article" date="2010" name="Nature">
        <title>Genome sequencing and analysis of the model grass Brachypodium distachyon.</title>
        <authorList>
            <consortium name="International Brachypodium Initiative"/>
        </authorList>
    </citation>
    <scope>NUCLEOTIDE SEQUENCE [LARGE SCALE GENOMIC DNA]</scope>
    <source>
        <strain evidence="3">Bd21</strain>
        <strain evidence="4">cv. Bd21</strain>
    </source>
</reference>
<feature type="region of interest" description="Disordered" evidence="1">
    <location>
        <begin position="489"/>
        <end position="537"/>
    </location>
</feature>